<keyword evidence="3" id="KW-0997">Cell inner membrane</keyword>
<keyword evidence="4 16" id="KW-0597">Phosphoprotein</keyword>
<dbReference type="GO" id="GO:0006814">
    <property type="term" value="P:sodium ion transport"/>
    <property type="evidence" value="ECO:0007669"/>
    <property type="project" value="UniProtKB-UniRule"/>
</dbReference>
<dbReference type="PANTHER" id="PTHR37838">
    <property type="entry name" value="NA(+)-TRANSLOCATING NADH-QUINONE REDUCTASE SUBUNIT C"/>
    <property type="match status" value="1"/>
</dbReference>
<gene>
    <name evidence="16" type="primary">nqrC</name>
    <name evidence="19" type="ORF">CWI84_08930</name>
</gene>
<dbReference type="Proteomes" id="UP000287996">
    <property type="component" value="Unassembled WGS sequence"/>
</dbReference>
<comment type="subunit">
    <text evidence="16 17">Composed of six subunits; NqrA, NqrB, NqrC, NqrD, NqrE and NqrF.</text>
</comment>
<dbReference type="GO" id="GO:0010181">
    <property type="term" value="F:FMN binding"/>
    <property type="evidence" value="ECO:0007669"/>
    <property type="project" value="UniProtKB-UniRule"/>
</dbReference>
<feature type="domain" description="FMN-binding" evidence="18">
    <location>
        <begin position="147"/>
        <end position="244"/>
    </location>
</feature>
<evidence type="ECO:0000256" key="2">
    <source>
        <dbReference type="ARBA" id="ARBA00022475"/>
    </source>
</evidence>
<keyword evidence="6 16" id="KW-0288">FMN</keyword>
<keyword evidence="9 16" id="KW-1133">Transmembrane helix</keyword>
<protein>
    <recommendedName>
        <fullName evidence="16 17">Na(+)-translocating NADH-quinone reductase subunit C</fullName>
        <shortName evidence="16 17">Na(+)-NQR subunit C</shortName>
        <shortName evidence="16 17">Na(+)-translocating NQR subunit C</shortName>
        <ecNumber evidence="16 17">7.2.1.1</ecNumber>
    </recommendedName>
    <alternativeName>
        <fullName evidence="16 17">NQR complex subunit C</fullName>
    </alternativeName>
    <alternativeName>
        <fullName evidence="16 17">NQR-1 subunit C</fullName>
    </alternativeName>
</protein>
<dbReference type="GO" id="GO:0016655">
    <property type="term" value="F:oxidoreductase activity, acting on NAD(P)H, quinone or similar compound as acceptor"/>
    <property type="evidence" value="ECO:0007669"/>
    <property type="project" value="UniProtKB-UniRule"/>
</dbReference>
<dbReference type="GO" id="GO:0005886">
    <property type="term" value="C:plasma membrane"/>
    <property type="evidence" value="ECO:0007669"/>
    <property type="project" value="UniProtKB-SubCell"/>
</dbReference>
<dbReference type="OrthoDB" id="9786835at2"/>
<dbReference type="EMBL" id="PIQH01000008">
    <property type="protein sequence ID" value="RUO79747.1"/>
    <property type="molecule type" value="Genomic_DNA"/>
</dbReference>
<comment type="caution">
    <text evidence="16">Lacks conserved residue(s) required for the propagation of feature annotation.</text>
</comment>
<keyword evidence="5 16" id="KW-0285">Flavoprotein</keyword>
<evidence type="ECO:0000256" key="17">
    <source>
        <dbReference type="PIRNR" id="PIRNR009437"/>
    </source>
</evidence>
<evidence type="ECO:0000256" key="9">
    <source>
        <dbReference type="ARBA" id="ARBA00022989"/>
    </source>
</evidence>
<evidence type="ECO:0000256" key="7">
    <source>
        <dbReference type="ARBA" id="ARBA00022692"/>
    </source>
</evidence>
<evidence type="ECO:0000256" key="8">
    <source>
        <dbReference type="ARBA" id="ARBA00022967"/>
    </source>
</evidence>
<comment type="function">
    <text evidence="16">NQR complex catalyzes the reduction of ubiquinone-1 to ubiquinol by two successive reactions, coupled with the transport of Na(+) ions from the cytoplasm to the periplasm. NqrA to NqrE are probably involved in the second step, the conversion of ubisemiquinone to ubiquinol.</text>
</comment>
<dbReference type="PIRSF" id="PIRSF009437">
    <property type="entry name" value="NQR-1_subunit_C"/>
    <property type="match status" value="1"/>
</dbReference>
<dbReference type="NCBIfam" id="NF003749">
    <property type="entry name" value="PRK05346.1-5"/>
    <property type="match status" value="1"/>
</dbReference>
<keyword evidence="12 16" id="KW-0406">Ion transport</keyword>
<evidence type="ECO:0000259" key="18">
    <source>
        <dbReference type="SMART" id="SM00900"/>
    </source>
</evidence>
<keyword evidence="13 16" id="KW-0830">Ubiquinone</keyword>
<dbReference type="HAMAP" id="MF_00427">
    <property type="entry name" value="NqrC"/>
    <property type="match status" value="1"/>
</dbReference>
<dbReference type="PANTHER" id="PTHR37838:SF1">
    <property type="entry name" value="NA(+)-TRANSLOCATING NADH-QUINONE REDUCTASE SUBUNIT C"/>
    <property type="match status" value="1"/>
</dbReference>
<proteinExistence type="inferred from homology"/>
<comment type="cofactor">
    <cofactor evidence="16 17">
        <name>FMN</name>
        <dbReference type="ChEBI" id="CHEBI:58210"/>
    </cofactor>
</comment>
<evidence type="ECO:0000256" key="16">
    <source>
        <dbReference type="HAMAP-Rule" id="MF_00427"/>
    </source>
</evidence>
<comment type="caution">
    <text evidence="19">The sequence shown here is derived from an EMBL/GenBank/DDBJ whole genome shotgun (WGS) entry which is preliminary data.</text>
</comment>
<evidence type="ECO:0000256" key="10">
    <source>
        <dbReference type="ARBA" id="ARBA00023027"/>
    </source>
</evidence>
<evidence type="ECO:0000256" key="15">
    <source>
        <dbReference type="ARBA" id="ARBA00023201"/>
    </source>
</evidence>
<keyword evidence="8 16" id="KW-1278">Translocase</keyword>
<name>A0A432ZPD2_9GAMM</name>
<keyword evidence="2 16" id="KW-1003">Cell membrane</keyword>
<keyword evidence="7 16" id="KW-0812">Transmembrane</keyword>
<evidence type="ECO:0000256" key="13">
    <source>
        <dbReference type="ARBA" id="ARBA00023075"/>
    </source>
</evidence>
<evidence type="ECO:0000256" key="11">
    <source>
        <dbReference type="ARBA" id="ARBA00023053"/>
    </source>
</evidence>
<comment type="subcellular location">
    <subcellularLocation>
        <location evidence="16">Cell membrane</location>
        <topology evidence="16">Single-pass membrane protein</topology>
    </subcellularLocation>
</comment>
<dbReference type="SMART" id="SM00900">
    <property type="entry name" value="FMN_bind"/>
    <property type="match status" value="1"/>
</dbReference>
<feature type="transmembrane region" description="Helical" evidence="16">
    <location>
        <begin position="12"/>
        <end position="33"/>
    </location>
</feature>
<dbReference type="RefSeq" id="WP_126842254.1">
    <property type="nucleotide sequence ID" value="NZ_PIQH01000008.1"/>
</dbReference>
<sequence>MSKKNESLGKTIGVVIALCLVCSIIVSGAAIGLRPMQERNAALDMQRNILDAAGLLQADTNVTELYNQRVEEKVVSLQDYSVIPQDQVPSGFESARKAANDAALSHNVPKSEDIAGLGTQENLTTIYFIKDEQGQTQSVVLHIRGQGLWGTIYGLIALKDDYNTVRGVNFYEHSETPGLGGEIQNPNWVQTWQGKEIYGDDNDKVLFQLVKGGASGEHQVDALSGATLTSNGVTNLIQFWMGPHGYGPLLDKLRQGELING</sequence>
<evidence type="ECO:0000256" key="6">
    <source>
        <dbReference type="ARBA" id="ARBA00022643"/>
    </source>
</evidence>
<evidence type="ECO:0000313" key="19">
    <source>
        <dbReference type="EMBL" id="RUO79747.1"/>
    </source>
</evidence>
<evidence type="ECO:0000256" key="12">
    <source>
        <dbReference type="ARBA" id="ARBA00023065"/>
    </source>
</evidence>
<dbReference type="InterPro" id="IPR007329">
    <property type="entry name" value="FMN-bd"/>
</dbReference>
<comment type="catalytic activity">
    <reaction evidence="16 17">
        <text>a ubiquinone + n Na(+)(in) + NADH + H(+) = a ubiquinol + n Na(+)(out) + NAD(+)</text>
        <dbReference type="Rhea" id="RHEA:47748"/>
        <dbReference type="Rhea" id="RHEA-COMP:9565"/>
        <dbReference type="Rhea" id="RHEA-COMP:9566"/>
        <dbReference type="ChEBI" id="CHEBI:15378"/>
        <dbReference type="ChEBI" id="CHEBI:16389"/>
        <dbReference type="ChEBI" id="CHEBI:17976"/>
        <dbReference type="ChEBI" id="CHEBI:29101"/>
        <dbReference type="ChEBI" id="CHEBI:57540"/>
        <dbReference type="ChEBI" id="CHEBI:57945"/>
        <dbReference type="EC" id="7.2.1.1"/>
    </reaction>
</comment>
<evidence type="ECO:0000256" key="1">
    <source>
        <dbReference type="ARBA" id="ARBA00022448"/>
    </source>
</evidence>
<dbReference type="NCBIfam" id="TIGR01938">
    <property type="entry name" value="nqrC"/>
    <property type="match status" value="1"/>
</dbReference>
<keyword evidence="11 16" id="KW-0915">Sodium</keyword>
<dbReference type="EC" id="7.2.1.1" evidence="16 17"/>
<feature type="modified residue" description="FMN phosphoryl threonine" evidence="16">
    <location>
        <position position="227"/>
    </location>
</feature>
<dbReference type="Pfam" id="PF04205">
    <property type="entry name" value="FMN_bind"/>
    <property type="match status" value="1"/>
</dbReference>
<keyword evidence="15 16" id="KW-0739">Sodium transport</keyword>
<evidence type="ECO:0000313" key="20">
    <source>
        <dbReference type="Proteomes" id="UP000287996"/>
    </source>
</evidence>
<reference evidence="19 20" key="1">
    <citation type="journal article" date="2011" name="Front. Microbiol.">
        <title>Genomic signatures of strain selection and enhancement in Bacillus atrophaeus var. globigii, a historical biowarfare simulant.</title>
        <authorList>
            <person name="Gibbons H.S."/>
            <person name="Broomall S.M."/>
            <person name="McNew L.A."/>
            <person name="Daligault H."/>
            <person name="Chapman C."/>
            <person name="Bruce D."/>
            <person name="Karavis M."/>
            <person name="Krepps M."/>
            <person name="McGregor P.A."/>
            <person name="Hong C."/>
            <person name="Park K.H."/>
            <person name="Akmal A."/>
            <person name="Feldman A."/>
            <person name="Lin J.S."/>
            <person name="Chang W.E."/>
            <person name="Higgs B.W."/>
            <person name="Demirev P."/>
            <person name="Lindquist J."/>
            <person name="Liem A."/>
            <person name="Fochler E."/>
            <person name="Read T.D."/>
            <person name="Tapia R."/>
            <person name="Johnson S."/>
            <person name="Bishop-Lilly K.A."/>
            <person name="Detter C."/>
            <person name="Han C."/>
            <person name="Sozhamannan S."/>
            <person name="Rosenzweig C.N."/>
            <person name="Skowronski E.W."/>
        </authorList>
    </citation>
    <scope>NUCLEOTIDE SEQUENCE [LARGE SCALE GENOMIC DNA]</scope>
    <source>
        <strain evidence="19 20">CC-PW-9</strain>
    </source>
</reference>
<keyword evidence="1 16" id="KW-0813">Transport</keyword>
<evidence type="ECO:0000256" key="5">
    <source>
        <dbReference type="ARBA" id="ARBA00022630"/>
    </source>
</evidence>
<dbReference type="AlphaFoldDB" id="A0A432ZPD2"/>
<comment type="similarity">
    <text evidence="16 17">Belongs to the NqrC family.</text>
</comment>
<accession>A0A432ZPD2</accession>
<dbReference type="InterPro" id="IPR010204">
    <property type="entry name" value="NqrC"/>
</dbReference>
<keyword evidence="20" id="KW-1185">Reference proteome</keyword>
<organism evidence="19 20">
    <name type="scientific">Idiomarina tyrosinivorans</name>
    <dbReference type="NCBI Taxonomy" id="1445662"/>
    <lineage>
        <taxon>Bacteria</taxon>
        <taxon>Pseudomonadati</taxon>
        <taxon>Pseudomonadota</taxon>
        <taxon>Gammaproteobacteria</taxon>
        <taxon>Alteromonadales</taxon>
        <taxon>Idiomarinaceae</taxon>
        <taxon>Idiomarina</taxon>
    </lineage>
</organism>
<keyword evidence="10 16" id="KW-0520">NAD</keyword>
<keyword evidence="14 16" id="KW-0472">Membrane</keyword>
<evidence type="ECO:0000256" key="4">
    <source>
        <dbReference type="ARBA" id="ARBA00022553"/>
    </source>
</evidence>
<evidence type="ECO:0000256" key="14">
    <source>
        <dbReference type="ARBA" id="ARBA00023136"/>
    </source>
</evidence>
<evidence type="ECO:0000256" key="3">
    <source>
        <dbReference type="ARBA" id="ARBA00022519"/>
    </source>
</evidence>